<name>A0A5B6VDB5_9ROSI</name>
<accession>A0A5B6VDB5</accession>
<evidence type="ECO:0000313" key="2">
    <source>
        <dbReference type="Proteomes" id="UP000325315"/>
    </source>
</evidence>
<dbReference type="Proteomes" id="UP000325315">
    <property type="component" value="Unassembled WGS sequence"/>
</dbReference>
<organism evidence="1 2">
    <name type="scientific">Gossypium australe</name>
    <dbReference type="NCBI Taxonomy" id="47621"/>
    <lineage>
        <taxon>Eukaryota</taxon>
        <taxon>Viridiplantae</taxon>
        <taxon>Streptophyta</taxon>
        <taxon>Embryophyta</taxon>
        <taxon>Tracheophyta</taxon>
        <taxon>Spermatophyta</taxon>
        <taxon>Magnoliopsida</taxon>
        <taxon>eudicotyledons</taxon>
        <taxon>Gunneridae</taxon>
        <taxon>Pentapetalae</taxon>
        <taxon>rosids</taxon>
        <taxon>malvids</taxon>
        <taxon>Malvales</taxon>
        <taxon>Malvaceae</taxon>
        <taxon>Malvoideae</taxon>
        <taxon>Gossypium</taxon>
    </lineage>
</organism>
<keyword evidence="1" id="KW-0695">RNA-directed DNA polymerase</keyword>
<gene>
    <name evidence="1" type="ORF">EPI10_002066</name>
</gene>
<dbReference type="EMBL" id="SMMG02000007">
    <property type="protein sequence ID" value="KAA3467017.1"/>
    <property type="molecule type" value="Genomic_DNA"/>
</dbReference>
<protein>
    <submittedName>
        <fullName evidence="1">RNA-directed DNA polymerase reverse transcriptase family protein</fullName>
    </submittedName>
</protein>
<dbReference type="GO" id="GO:0003964">
    <property type="term" value="F:RNA-directed DNA polymerase activity"/>
    <property type="evidence" value="ECO:0007669"/>
    <property type="project" value="UniProtKB-KW"/>
</dbReference>
<proteinExistence type="predicted"/>
<comment type="caution">
    <text evidence="1">The sequence shown here is derived from an EMBL/GenBank/DDBJ whole genome shotgun (WGS) entry which is preliminary data.</text>
</comment>
<sequence>MIAKFWWCNAHTKKGIHWCQWRKVCRPKGKGGLNYLFAKVMKAKYYSNIDFMNAKLGSYPSYTWSRIWTSRRLLE</sequence>
<keyword evidence="1" id="KW-0808">Transferase</keyword>
<reference evidence="1" key="1">
    <citation type="submission" date="2019-08" db="EMBL/GenBank/DDBJ databases">
        <authorList>
            <person name="Liu F."/>
        </authorList>
    </citation>
    <scope>NUCLEOTIDE SEQUENCE [LARGE SCALE GENOMIC DNA]</scope>
    <source>
        <strain evidence="1">PA1801</strain>
        <tissue evidence="1">Leaf</tissue>
    </source>
</reference>
<dbReference type="AlphaFoldDB" id="A0A5B6VDB5"/>
<keyword evidence="1" id="KW-0548">Nucleotidyltransferase</keyword>
<dbReference type="OrthoDB" id="1105397at2759"/>
<evidence type="ECO:0000313" key="1">
    <source>
        <dbReference type="EMBL" id="KAA3467017.1"/>
    </source>
</evidence>
<keyword evidence="2" id="KW-1185">Reference proteome</keyword>